<evidence type="ECO:0000313" key="2">
    <source>
        <dbReference type="Proteomes" id="UP001152531"/>
    </source>
</evidence>
<reference evidence="1" key="1">
    <citation type="submission" date="2022-06" db="EMBL/GenBank/DDBJ databases">
        <authorList>
            <person name="Legras J.-L."/>
            <person name="Devillers H."/>
            <person name="Grondin C."/>
        </authorList>
    </citation>
    <scope>NUCLEOTIDE SEQUENCE</scope>
    <source>
        <strain evidence="1">CLIB 1444</strain>
    </source>
</reference>
<gene>
    <name evidence="1" type="ORF">CLIB1444_02S02300</name>
</gene>
<dbReference type="EMBL" id="CALSDN010000002">
    <property type="protein sequence ID" value="CAH6719161.1"/>
    <property type="molecule type" value="Genomic_DNA"/>
</dbReference>
<sequence>MESFESKSVEIFIKSKIDQDLVHKLIVKTLQIIPCPNETKEYIQENKKLPSLQKFLNRLIDCLNLNNGILMFTMIYLNRLKLKLPNNCKGLPSTRHRILLSCLILSIKFNNDFSLKNHDWLKLTNRLFNLKDINLMERQLLYLLNWNLVVSEQEILLNFNKFLTPIKESLINNYRMKQYLSQQKKSPKSPKKSSTELSPPTTPVSMISSRSRSPSPNYTPNSQDYSPKTPINTIKTNISSLNPTLNQEQSRKSSTSSISTISSVSSSSSFEYSSYGQNSFSSIDNLEISGKVNPIFELTALNEQYELNRLLESFNTNL</sequence>
<proteinExistence type="predicted"/>
<evidence type="ECO:0000313" key="1">
    <source>
        <dbReference type="EMBL" id="CAH6719161.1"/>
    </source>
</evidence>
<accession>A0ACA9Y2I1</accession>
<comment type="caution">
    <text evidence="1">The sequence shown here is derived from an EMBL/GenBank/DDBJ whole genome shotgun (WGS) entry which is preliminary data.</text>
</comment>
<name>A0ACA9Y2I1_9ASCO</name>
<protein>
    <submittedName>
        <fullName evidence="1">PHO85 cyclin-1</fullName>
    </submittedName>
</protein>
<dbReference type="Proteomes" id="UP001152531">
    <property type="component" value="Unassembled WGS sequence"/>
</dbReference>
<keyword evidence="2" id="KW-1185">Reference proteome</keyword>
<organism evidence="1 2">
    <name type="scientific">[Candida] jaroonii</name>
    <dbReference type="NCBI Taxonomy" id="467808"/>
    <lineage>
        <taxon>Eukaryota</taxon>
        <taxon>Fungi</taxon>
        <taxon>Dikarya</taxon>
        <taxon>Ascomycota</taxon>
        <taxon>Saccharomycotina</taxon>
        <taxon>Pichiomycetes</taxon>
        <taxon>Debaryomycetaceae</taxon>
        <taxon>Yamadazyma</taxon>
    </lineage>
</organism>